<reference evidence="5" key="2">
    <citation type="submission" date="2016-02" db="EMBL/GenBank/DDBJ databases">
        <title>Draft genome sequence of five rapidly growing Mycobacterium species.</title>
        <authorList>
            <person name="Katahira K."/>
            <person name="Gotou Y."/>
            <person name="Iida K."/>
            <person name="Ogura Y."/>
            <person name="Hayashi T."/>
        </authorList>
    </citation>
    <scope>NUCLEOTIDE SEQUENCE [LARGE SCALE GENOMIC DNA]</scope>
    <source>
        <strain evidence="5">JCM15654</strain>
    </source>
</reference>
<evidence type="ECO:0000313" key="4">
    <source>
        <dbReference type="EMBL" id="GAS89288.1"/>
    </source>
</evidence>
<name>A0A100W0D1_9MYCO</name>
<dbReference type="Pfam" id="PF13561">
    <property type="entry name" value="adh_short_C2"/>
    <property type="match status" value="1"/>
</dbReference>
<dbReference type="SUPFAM" id="SSF51735">
    <property type="entry name" value="NAD(P)-binding Rossmann-fold domains"/>
    <property type="match status" value="1"/>
</dbReference>
<organism evidence="4 5">
    <name type="scientific">Mycolicibacterium brisbanense</name>
    <dbReference type="NCBI Taxonomy" id="146020"/>
    <lineage>
        <taxon>Bacteria</taxon>
        <taxon>Bacillati</taxon>
        <taxon>Actinomycetota</taxon>
        <taxon>Actinomycetes</taxon>
        <taxon>Mycobacteriales</taxon>
        <taxon>Mycobacteriaceae</taxon>
        <taxon>Mycolicibacterium</taxon>
    </lineage>
</organism>
<dbReference type="RefSeq" id="WP_062829700.1">
    <property type="nucleotide sequence ID" value="NZ_BCSX01000028.1"/>
</dbReference>
<evidence type="ECO:0000259" key="3">
    <source>
        <dbReference type="SMART" id="SM01007"/>
    </source>
</evidence>
<sequence>MTNPVAELIARSNRLGADPKNTNYAGGNTSAKGTAIDPVTGKPVNLLWVKGSGGDLGTLTEAGLAVLRLDRMRALVDVYPGVEREDEMVAAFDYCLHGRGGAAPSIDTAMHGLVDADHVDHLHPDSGIALATAVDGEALTAKIFGDRVVWVPWRRPGFQLGLDIAAIKERNPQAIGTILGGHGITAWGATSAEAEANSLEIIETAERYIAEHGRREPFGAPLPGYGPLPDEQRRTKAAELAPFIRGLASTDKPQVGHFTDDPRVLEFLSGSEHPRLAALGTSCPDHFLRTKVKPMVLDLPADASIEDAKARLAELHEAYRADYQAYYDRHADATTPPMRGADPAIVLIPGVGMFSYGKDKQTARVAGEFYLNAINVMRGAEAISTYAPIDESEKFRIEYWALEEAKLARMPKPKPLATRIALVTGAASGIGKAIATRLAAEGACVVIADLDAQRAAAAAEEIGNSDVAIGIAADVTDECAVQAAIDATVLAFGGIDIVVNNAGLSLSKSLLDTTVEDWDLQHNVMARGSFLVSKAAARALIDQKLGGDIIYISSKNSVFAGPNNIAYSATKADQAHQVRLLAAELGEHGVKVNGINPDGVVRGSGIFAGGWGAKRAAVYGVPEEDLGKYYAQRTLLKREVLPENIANVAFALCTSDFSHTTGLHVPVDAGVAAAFLR</sequence>
<dbReference type="PRINTS" id="PR00081">
    <property type="entry name" value="GDHRDH"/>
</dbReference>
<dbReference type="EMBL" id="BCSX01000028">
    <property type="protein sequence ID" value="GAS89288.1"/>
    <property type="molecule type" value="Genomic_DNA"/>
</dbReference>
<dbReference type="GO" id="GO:0016491">
    <property type="term" value="F:oxidoreductase activity"/>
    <property type="evidence" value="ECO:0007669"/>
    <property type="project" value="UniProtKB-KW"/>
</dbReference>
<dbReference type="SUPFAM" id="SSF53639">
    <property type="entry name" value="AraD/HMP-PK domain-like"/>
    <property type="match status" value="1"/>
</dbReference>
<dbReference type="InterPro" id="IPR013454">
    <property type="entry name" value="Bifunc_RhaD/ADH"/>
</dbReference>
<evidence type="ECO:0000256" key="1">
    <source>
        <dbReference type="ARBA" id="ARBA00006484"/>
    </source>
</evidence>
<protein>
    <submittedName>
        <fullName evidence="4">Rhamnulose-1-phosphate aldolase</fullName>
    </submittedName>
</protein>
<dbReference type="PRINTS" id="PR00080">
    <property type="entry name" value="SDRFAMILY"/>
</dbReference>
<dbReference type="InterPro" id="IPR002347">
    <property type="entry name" value="SDR_fam"/>
</dbReference>
<dbReference type="Gene3D" id="3.40.225.10">
    <property type="entry name" value="Class II aldolase/adducin N-terminal domain"/>
    <property type="match status" value="1"/>
</dbReference>
<feature type="domain" description="Class II aldolase/adducin N-terminal" evidence="3">
    <location>
        <begin position="7"/>
        <end position="209"/>
    </location>
</feature>
<dbReference type="PANTHER" id="PTHR43669">
    <property type="entry name" value="5-KETO-D-GLUCONATE 5-REDUCTASE"/>
    <property type="match status" value="1"/>
</dbReference>
<dbReference type="FunFam" id="3.40.50.720:FF:000084">
    <property type="entry name" value="Short-chain dehydrogenase reductase"/>
    <property type="match status" value="1"/>
</dbReference>
<dbReference type="NCBIfam" id="NF006188">
    <property type="entry name" value="PRK08324.1-1"/>
    <property type="match status" value="1"/>
</dbReference>
<dbReference type="NCBIfam" id="NF006189">
    <property type="entry name" value="PRK08324.1-3"/>
    <property type="match status" value="1"/>
</dbReference>
<dbReference type="Gene3D" id="3.40.50.720">
    <property type="entry name" value="NAD(P)-binding Rossmann-like Domain"/>
    <property type="match status" value="1"/>
</dbReference>
<evidence type="ECO:0000256" key="2">
    <source>
        <dbReference type="ARBA" id="ARBA00023002"/>
    </source>
</evidence>
<dbReference type="STRING" id="146020.RMCB_3384"/>
<dbReference type="InterPro" id="IPR036409">
    <property type="entry name" value="Aldolase_II/adducin_N_sf"/>
</dbReference>
<keyword evidence="5" id="KW-1185">Reference proteome</keyword>
<comment type="caution">
    <text evidence="4">The sequence shown here is derived from an EMBL/GenBank/DDBJ whole genome shotgun (WGS) entry which is preliminary data.</text>
</comment>
<proteinExistence type="inferred from homology"/>
<gene>
    <name evidence="4" type="ORF">RMCB_3384</name>
</gene>
<dbReference type="NCBIfam" id="TIGR02632">
    <property type="entry name" value="RhaD_aldol-ADH"/>
    <property type="match status" value="1"/>
</dbReference>
<dbReference type="Proteomes" id="UP000069620">
    <property type="component" value="Unassembled WGS sequence"/>
</dbReference>
<reference evidence="5" key="1">
    <citation type="journal article" date="2016" name="Genome Announc.">
        <title>Draft Genome Sequences of Five Rapidly Growing Mycobacterium Species, M. thermoresistibile, M. fortuitum subsp. acetamidolyticum, M. canariasense, M. brisbanense, and M. novocastrense.</title>
        <authorList>
            <person name="Katahira K."/>
            <person name="Ogura Y."/>
            <person name="Gotoh Y."/>
            <person name="Hayashi T."/>
        </authorList>
    </citation>
    <scope>NUCLEOTIDE SEQUENCE [LARGE SCALE GENOMIC DNA]</scope>
    <source>
        <strain evidence="5">JCM15654</strain>
    </source>
</reference>
<dbReference type="InterPro" id="IPR036291">
    <property type="entry name" value="NAD(P)-bd_dom_sf"/>
</dbReference>
<dbReference type="Pfam" id="PF00596">
    <property type="entry name" value="Aldolase_II"/>
    <property type="match status" value="1"/>
</dbReference>
<dbReference type="AlphaFoldDB" id="A0A100W0D1"/>
<dbReference type="PANTHER" id="PTHR43669:SF8">
    <property type="entry name" value="SHORT-CHAIN TYPE DEHYDROGENASE_REDUCTASE-RELATED"/>
    <property type="match status" value="1"/>
</dbReference>
<keyword evidence="2" id="KW-0560">Oxidoreductase</keyword>
<dbReference type="SMART" id="SM01007">
    <property type="entry name" value="Aldolase_II"/>
    <property type="match status" value="1"/>
</dbReference>
<accession>A0A100W0D1</accession>
<dbReference type="InterPro" id="IPR001303">
    <property type="entry name" value="Aldolase_II/adducin_N"/>
</dbReference>
<evidence type="ECO:0000313" key="5">
    <source>
        <dbReference type="Proteomes" id="UP000069620"/>
    </source>
</evidence>
<comment type="similarity">
    <text evidence="1">Belongs to the short-chain dehydrogenases/reductases (SDR) family.</text>
</comment>